<dbReference type="AlphaFoldDB" id="A0A537JVA8"/>
<evidence type="ECO:0000313" key="4">
    <source>
        <dbReference type="Proteomes" id="UP000318509"/>
    </source>
</evidence>
<evidence type="ECO:0000313" key="3">
    <source>
        <dbReference type="EMBL" id="TMI87443.1"/>
    </source>
</evidence>
<dbReference type="Proteomes" id="UP000318509">
    <property type="component" value="Unassembled WGS sequence"/>
</dbReference>
<reference evidence="3 4" key="1">
    <citation type="journal article" date="2019" name="Nat. Microbiol.">
        <title>Mediterranean grassland soil C-N compound turnover is dependent on rainfall and depth, and is mediated by genomically divergent microorganisms.</title>
        <authorList>
            <person name="Diamond S."/>
            <person name="Andeer P.F."/>
            <person name="Li Z."/>
            <person name="Crits-Christoph A."/>
            <person name="Burstein D."/>
            <person name="Anantharaman K."/>
            <person name="Lane K.R."/>
            <person name="Thomas B.C."/>
            <person name="Pan C."/>
            <person name="Northen T.R."/>
            <person name="Banfield J.F."/>
        </authorList>
    </citation>
    <scope>NUCLEOTIDE SEQUENCE [LARGE SCALE GENOMIC DNA]</scope>
    <source>
        <strain evidence="3">NP_3</strain>
    </source>
</reference>
<evidence type="ECO:0000259" key="2">
    <source>
        <dbReference type="Pfam" id="PF16561"/>
    </source>
</evidence>
<dbReference type="InterPro" id="IPR013783">
    <property type="entry name" value="Ig-like_fold"/>
</dbReference>
<feature type="domain" description="AMP-activated protein kinase glycogen-binding" evidence="2">
    <location>
        <begin position="90"/>
        <end position="145"/>
    </location>
</feature>
<comment type="caution">
    <text evidence="3">The sequence shown here is derived from an EMBL/GenBank/DDBJ whole genome shotgun (WGS) entry which is preliminary data.</text>
</comment>
<organism evidence="3 4">
    <name type="scientific">Candidatus Segetimicrobium genomatis</name>
    <dbReference type="NCBI Taxonomy" id="2569760"/>
    <lineage>
        <taxon>Bacteria</taxon>
        <taxon>Bacillati</taxon>
        <taxon>Candidatus Sysuimicrobiota</taxon>
        <taxon>Candidatus Sysuimicrobiia</taxon>
        <taxon>Candidatus Sysuimicrobiales</taxon>
        <taxon>Candidatus Segetimicrobiaceae</taxon>
        <taxon>Candidatus Segetimicrobium</taxon>
    </lineage>
</organism>
<feature type="compositionally biased region" description="Basic and acidic residues" evidence="1">
    <location>
        <begin position="174"/>
        <end position="186"/>
    </location>
</feature>
<accession>A0A537JVA8</accession>
<gene>
    <name evidence="3" type="ORF">E6H00_15575</name>
</gene>
<dbReference type="Pfam" id="PF16561">
    <property type="entry name" value="AMPK1_CBM"/>
    <property type="match status" value="1"/>
</dbReference>
<dbReference type="SUPFAM" id="SSF81296">
    <property type="entry name" value="E set domains"/>
    <property type="match status" value="1"/>
</dbReference>
<feature type="region of interest" description="Disordered" evidence="1">
    <location>
        <begin position="166"/>
        <end position="192"/>
    </location>
</feature>
<sequence length="192" mass="21368">MTRLNGCARSRTPPPARVNDQHTFGVYKFRESWEDGTVQSRIAVCSLRSRGQTLLPCSSLDLRGTRASMSMTSMTVVPIVFRFPGTLAPAANHVAILGPWNGWNPRAHVLAKDPQGFWTITLYLPPGRTIYCFNVDGAYWLDPNDDGRVPNGWGSEYSVRYVGASGPTAAFRSPEPEPDRREEWRKGKSTPV</sequence>
<dbReference type="Gene3D" id="2.60.40.10">
    <property type="entry name" value="Immunoglobulins"/>
    <property type="match status" value="1"/>
</dbReference>
<dbReference type="InterPro" id="IPR032640">
    <property type="entry name" value="AMPK1_CBM"/>
</dbReference>
<proteinExistence type="predicted"/>
<dbReference type="EMBL" id="VBAK01000157">
    <property type="protein sequence ID" value="TMI87443.1"/>
    <property type="molecule type" value="Genomic_DNA"/>
</dbReference>
<dbReference type="InterPro" id="IPR014756">
    <property type="entry name" value="Ig_E-set"/>
</dbReference>
<protein>
    <recommendedName>
        <fullName evidence="2">AMP-activated protein kinase glycogen-binding domain-containing protein</fullName>
    </recommendedName>
</protein>
<name>A0A537JVA8_9BACT</name>
<evidence type="ECO:0000256" key="1">
    <source>
        <dbReference type="SAM" id="MobiDB-lite"/>
    </source>
</evidence>